<name>A0A183V621_TOXCA</name>
<evidence type="ECO:0000313" key="3">
    <source>
        <dbReference type="WBParaSite" id="TCNE_0001619201-mRNA-1"/>
    </source>
</evidence>
<dbReference type="AlphaFoldDB" id="A0A183V621"/>
<protein>
    <submittedName>
        <fullName evidence="1 3">Uncharacterized protein</fullName>
    </submittedName>
</protein>
<keyword evidence="2" id="KW-1185">Reference proteome</keyword>
<sequence length="92" mass="9867">MSHDVMGTGTRKNGGGVWKREWGGVEGSGTVIWWYGSGIERPVLSCNNFSFHDDFGNVACSVLLQALLAASDKLVVVLDVALLGMKDLVNNV</sequence>
<dbReference type="WBParaSite" id="TCNE_0001619201-mRNA-1">
    <property type="protein sequence ID" value="TCNE_0001619201-mRNA-1"/>
    <property type="gene ID" value="TCNE_0001619201"/>
</dbReference>
<reference evidence="3" key="1">
    <citation type="submission" date="2016-06" db="UniProtKB">
        <authorList>
            <consortium name="WormBaseParasite"/>
        </authorList>
    </citation>
    <scope>IDENTIFICATION</scope>
</reference>
<evidence type="ECO:0000313" key="1">
    <source>
        <dbReference type="EMBL" id="VDM47512.1"/>
    </source>
</evidence>
<organism evidence="2 3">
    <name type="scientific">Toxocara canis</name>
    <name type="common">Canine roundworm</name>
    <dbReference type="NCBI Taxonomy" id="6265"/>
    <lineage>
        <taxon>Eukaryota</taxon>
        <taxon>Metazoa</taxon>
        <taxon>Ecdysozoa</taxon>
        <taxon>Nematoda</taxon>
        <taxon>Chromadorea</taxon>
        <taxon>Rhabditida</taxon>
        <taxon>Spirurina</taxon>
        <taxon>Ascaridomorpha</taxon>
        <taxon>Ascaridoidea</taxon>
        <taxon>Toxocaridae</taxon>
        <taxon>Toxocara</taxon>
    </lineage>
</organism>
<proteinExistence type="predicted"/>
<accession>A0A183V621</accession>
<dbReference type="Proteomes" id="UP000050794">
    <property type="component" value="Unassembled WGS sequence"/>
</dbReference>
<gene>
    <name evidence="1" type="ORF">TCNE_LOCUS16191</name>
</gene>
<dbReference type="EMBL" id="UYWY01023395">
    <property type="protein sequence ID" value="VDM47512.1"/>
    <property type="molecule type" value="Genomic_DNA"/>
</dbReference>
<evidence type="ECO:0000313" key="2">
    <source>
        <dbReference type="Proteomes" id="UP000050794"/>
    </source>
</evidence>
<reference evidence="1 2" key="2">
    <citation type="submission" date="2018-11" db="EMBL/GenBank/DDBJ databases">
        <authorList>
            <consortium name="Pathogen Informatics"/>
        </authorList>
    </citation>
    <scope>NUCLEOTIDE SEQUENCE [LARGE SCALE GENOMIC DNA]</scope>
</reference>